<dbReference type="EMBL" id="LAZR01032382">
    <property type="protein sequence ID" value="KKL51047.1"/>
    <property type="molecule type" value="Genomic_DNA"/>
</dbReference>
<sequence length="70" mass="8017">MSYNFTKQQLEELAVEPNWLKRYSITTGRMVDNTKYQKVTGKSNKKIIVDEAEGSGIVFKDELTAMGKEK</sequence>
<comment type="caution">
    <text evidence="1">The sequence shown here is derived from an EMBL/GenBank/DDBJ whole genome shotgun (WGS) entry which is preliminary data.</text>
</comment>
<name>A0A0F9FIW4_9ZZZZ</name>
<protein>
    <submittedName>
        <fullName evidence="1">Uncharacterized protein</fullName>
    </submittedName>
</protein>
<accession>A0A0F9FIW4</accession>
<proteinExistence type="predicted"/>
<gene>
    <name evidence="1" type="ORF">LCGC14_2299370</name>
</gene>
<organism evidence="1">
    <name type="scientific">marine sediment metagenome</name>
    <dbReference type="NCBI Taxonomy" id="412755"/>
    <lineage>
        <taxon>unclassified sequences</taxon>
        <taxon>metagenomes</taxon>
        <taxon>ecological metagenomes</taxon>
    </lineage>
</organism>
<dbReference type="AlphaFoldDB" id="A0A0F9FIW4"/>
<reference evidence="1" key="1">
    <citation type="journal article" date="2015" name="Nature">
        <title>Complex archaea that bridge the gap between prokaryotes and eukaryotes.</title>
        <authorList>
            <person name="Spang A."/>
            <person name="Saw J.H."/>
            <person name="Jorgensen S.L."/>
            <person name="Zaremba-Niedzwiedzka K."/>
            <person name="Martijn J."/>
            <person name="Lind A.E."/>
            <person name="van Eijk R."/>
            <person name="Schleper C."/>
            <person name="Guy L."/>
            <person name="Ettema T.J."/>
        </authorList>
    </citation>
    <scope>NUCLEOTIDE SEQUENCE</scope>
</reference>
<evidence type="ECO:0000313" key="1">
    <source>
        <dbReference type="EMBL" id="KKL51047.1"/>
    </source>
</evidence>